<dbReference type="AlphaFoldDB" id="A0AA39J271"/>
<dbReference type="Proteomes" id="UP001175226">
    <property type="component" value="Unassembled WGS sequence"/>
</dbReference>
<evidence type="ECO:0000256" key="1">
    <source>
        <dbReference type="SAM" id="MobiDB-lite"/>
    </source>
</evidence>
<evidence type="ECO:0000313" key="3">
    <source>
        <dbReference type="Proteomes" id="UP001175226"/>
    </source>
</evidence>
<protein>
    <submittedName>
        <fullName evidence="2">Uncharacterized protein</fullName>
    </submittedName>
</protein>
<organism evidence="2 3">
    <name type="scientific">Armillaria borealis</name>
    <dbReference type="NCBI Taxonomy" id="47425"/>
    <lineage>
        <taxon>Eukaryota</taxon>
        <taxon>Fungi</taxon>
        <taxon>Dikarya</taxon>
        <taxon>Basidiomycota</taxon>
        <taxon>Agaricomycotina</taxon>
        <taxon>Agaricomycetes</taxon>
        <taxon>Agaricomycetidae</taxon>
        <taxon>Agaricales</taxon>
        <taxon>Marasmiineae</taxon>
        <taxon>Physalacriaceae</taxon>
        <taxon>Armillaria</taxon>
    </lineage>
</organism>
<reference evidence="2" key="1">
    <citation type="submission" date="2023-06" db="EMBL/GenBank/DDBJ databases">
        <authorList>
            <consortium name="Lawrence Berkeley National Laboratory"/>
            <person name="Ahrendt S."/>
            <person name="Sahu N."/>
            <person name="Indic B."/>
            <person name="Wong-Bajracharya J."/>
            <person name="Merenyi Z."/>
            <person name="Ke H.-M."/>
            <person name="Monk M."/>
            <person name="Kocsube S."/>
            <person name="Drula E."/>
            <person name="Lipzen A."/>
            <person name="Balint B."/>
            <person name="Henrissat B."/>
            <person name="Andreopoulos B."/>
            <person name="Martin F.M."/>
            <person name="Harder C.B."/>
            <person name="Rigling D."/>
            <person name="Ford K.L."/>
            <person name="Foster G.D."/>
            <person name="Pangilinan J."/>
            <person name="Papanicolaou A."/>
            <person name="Barry K."/>
            <person name="LaButti K."/>
            <person name="Viragh M."/>
            <person name="Koriabine M."/>
            <person name="Yan M."/>
            <person name="Riley R."/>
            <person name="Champramary S."/>
            <person name="Plett K.L."/>
            <person name="Tsai I.J."/>
            <person name="Slot J."/>
            <person name="Sipos G."/>
            <person name="Plett J."/>
            <person name="Nagy L.G."/>
            <person name="Grigoriev I.V."/>
        </authorList>
    </citation>
    <scope>NUCLEOTIDE SEQUENCE</scope>
    <source>
        <strain evidence="2">FPL87.14</strain>
    </source>
</reference>
<proteinExistence type="predicted"/>
<comment type="caution">
    <text evidence="2">The sequence shown here is derived from an EMBL/GenBank/DDBJ whole genome shotgun (WGS) entry which is preliminary data.</text>
</comment>
<name>A0AA39J271_9AGAR</name>
<gene>
    <name evidence="2" type="ORF">EV421DRAFT_2087678</name>
</gene>
<accession>A0AA39J271</accession>
<dbReference type="EMBL" id="JAUEPT010000069">
    <property type="protein sequence ID" value="KAK0434738.1"/>
    <property type="molecule type" value="Genomic_DNA"/>
</dbReference>
<sequence>MTSQSPQYSSHFEGSDSFQSLPSPPLVPIGTSTDEPQNPDLPSPQSRHCSASEMISNPYCRLYAKKDGDKRRKIWSLAFEKHLFTPHELSVPGARHRREIYVASLEAHIDRLHAQLYSLGLSPVLVNFDELKPLMGLSSKRAKSMVSSLQHDASITKLKLLELERANKALVVRTLHHSNVHDSYSGEI</sequence>
<keyword evidence="3" id="KW-1185">Reference proteome</keyword>
<feature type="compositionally biased region" description="Polar residues" evidence="1">
    <location>
        <begin position="1"/>
        <end position="21"/>
    </location>
</feature>
<feature type="region of interest" description="Disordered" evidence="1">
    <location>
        <begin position="1"/>
        <end position="50"/>
    </location>
</feature>
<evidence type="ECO:0000313" key="2">
    <source>
        <dbReference type="EMBL" id="KAK0434738.1"/>
    </source>
</evidence>